<dbReference type="Proteomes" id="UP000037727">
    <property type="component" value="Unassembled WGS sequence"/>
</dbReference>
<accession>A0ABR5KEE1</accession>
<evidence type="ECO:0000313" key="2">
    <source>
        <dbReference type="Proteomes" id="UP000037727"/>
    </source>
</evidence>
<gene>
    <name evidence="1" type="ORF">AM629_06415</name>
</gene>
<organism evidence="1 2">
    <name type="scientific">Photorhabdus heterorhabditis</name>
    <dbReference type="NCBI Taxonomy" id="880156"/>
    <lineage>
        <taxon>Bacteria</taxon>
        <taxon>Pseudomonadati</taxon>
        <taxon>Pseudomonadota</taxon>
        <taxon>Gammaproteobacteria</taxon>
        <taxon>Enterobacterales</taxon>
        <taxon>Morganellaceae</taxon>
        <taxon>Photorhabdus</taxon>
    </lineage>
</organism>
<sequence>MCDGTDGKKGYKWHSASDGLLMTTGIVPTETGATFQQFQYRLPVNEIDSVRVGTFLLGVLTLKIP</sequence>
<comment type="caution">
    <text evidence="1">The sequence shown here is derived from an EMBL/GenBank/DDBJ whole genome shotgun (WGS) entry which is preliminary data.</text>
</comment>
<dbReference type="EMBL" id="LJCS01000011">
    <property type="protein sequence ID" value="KOY62842.1"/>
    <property type="molecule type" value="Genomic_DNA"/>
</dbReference>
<name>A0ABR5KEE1_9GAMM</name>
<evidence type="ECO:0000313" key="1">
    <source>
        <dbReference type="EMBL" id="KOY62842.1"/>
    </source>
</evidence>
<protein>
    <submittedName>
        <fullName evidence="1">Uncharacterized protein</fullName>
    </submittedName>
</protein>
<proteinExistence type="predicted"/>
<reference evidence="1 2" key="1">
    <citation type="submission" date="2015-09" db="EMBL/GenBank/DDBJ databases">
        <title>Draft genome sequence and assembly of Photorhabdus sp. VMG, a bacterial symbiont associated with Heterorhabditis zealandica.</title>
        <authorList>
            <person name="Naidoo S."/>
            <person name="Featherston J."/>
            <person name="Mothupi B."/>
            <person name="Gray V.M."/>
        </authorList>
    </citation>
    <scope>NUCLEOTIDE SEQUENCE [LARGE SCALE GENOMIC DNA]</scope>
    <source>
        <strain evidence="1 2">VMG</strain>
    </source>
</reference>
<keyword evidence="2" id="KW-1185">Reference proteome</keyword>